<gene>
    <name evidence="2" type="ORF">EV666_13120</name>
</gene>
<sequence>ADGDDIERDDKGRVIRRGRVLISNGERYEPAVAYDERGRLATVMMRIPAGAVIGYLAQDLDPADPDNASRWFTPTERAERASGAKAKREETERRNEHFRWYAGADKPGAAALPREPKHLWQLFVGGQNRSRPRGHDHAADEPQVRDEQERYVESVLTPLEIDILDAALSARGFADIGRLVGCNNDKAAERAGKRALIAAAKKFQEIRQTMP</sequence>
<dbReference type="EMBL" id="SLWL01000031">
    <property type="protein sequence ID" value="TCO07563.1"/>
    <property type="molecule type" value="Genomic_DNA"/>
</dbReference>
<feature type="region of interest" description="Disordered" evidence="1">
    <location>
        <begin position="127"/>
        <end position="146"/>
    </location>
</feature>
<feature type="non-terminal residue" evidence="2">
    <location>
        <position position="1"/>
    </location>
</feature>
<dbReference type="AlphaFoldDB" id="A0A4R2GGU1"/>
<accession>A0A4R2GGU1</accession>
<dbReference type="RefSeq" id="WP_165910075.1">
    <property type="nucleotide sequence ID" value="NZ_SLWL01000031.1"/>
</dbReference>
<keyword evidence="3" id="KW-1185">Reference proteome</keyword>
<organism evidence="2 3">
    <name type="scientific">Camelimonas lactis</name>
    <dbReference type="NCBI Taxonomy" id="659006"/>
    <lineage>
        <taxon>Bacteria</taxon>
        <taxon>Pseudomonadati</taxon>
        <taxon>Pseudomonadota</taxon>
        <taxon>Alphaproteobacteria</taxon>
        <taxon>Hyphomicrobiales</taxon>
        <taxon>Chelatococcaceae</taxon>
        <taxon>Camelimonas</taxon>
    </lineage>
</organism>
<feature type="compositionally biased region" description="Basic and acidic residues" evidence="1">
    <location>
        <begin position="133"/>
        <end position="146"/>
    </location>
</feature>
<dbReference type="Proteomes" id="UP000294881">
    <property type="component" value="Unassembled WGS sequence"/>
</dbReference>
<comment type="caution">
    <text evidence="2">The sequence shown here is derived from an EMBL/GenBank/DDBJ whole genome shotgun (WGS) entry which is preliminary data.</text>
</comment>
<reference evidence="2 3" key="1">
    <citation type="submission" date="2019-03" db="EMBL/GenBank/DDBJ databases">
        <title>Genomic Encyclopedia of Type Strains, Phase IV (KMG-IV): sequencing the most valuable type-strain genomes for metagenomic binning, comparative biology and taxonomic classification.</title>
        <authorList>
            <person name="Goeker M."/>
        </authorList>
    </citation>
    <scope>NUCLEOTIDE SEQUENCE [LARGE SCALE GENOMIC DNA]</scope>
    <source>
        <strain evidence="2 3">DSM 22958</strain>
    </source>
</reference>
<protein>
    <submittedName>
        <fullName evidence="2">Uncharacterized protein</fullName>
    </submittedName>
</protein>
<evidence type="ECO:0000256" key="1">
    <source>
        <dbReference type="SAM" id="MobiDB-lite"/>
    </source>
</evidence>
<feature type="region of interest" description="Disordered" evidence="1">
    <location>
        <begin position="67"/>
        <end position="91"/>
    </location>
</feature>
<evidence type="ECO:0000313" key="3">
    <source>
        <dbReference type="Proteomes" id="UP000294881"/>
    </source>
</evidence>
<name>A0A4R2GGU1_9HYPH</name>
<proteinExistence type="predicted"/>
<feature type="compositionally biased region" description="Basic and acidic residues" evidence="1">
    <location>
        <begin position="76"/>
        <end position="91"/>
    </location>
</feature>
<evidence type="ECO:0000313" key="2">
    <source>
        <dbReference type="EMBL" id="TCO07563.1"/>
    </source>
</evidence>